<reference evidence="2" key="1">
    <citation type="submission" date="2022-04" db="EMBL/GenBank/DDBJ databases">
        <title>Shinella lacus sp. nov., a novel member of the genus Shinella from water.</title>
        <authorList>
            <person name="Deng Y."/>
        </authorList>
    </citation>
    <scope>NUCLEOTIDE SEQUENCE</scope>
    <source>
        <strain evidence="2">JCM 31239</strain>
    </source>
</reference>
<dbReference type="InterPro" id="IPR039315">
    <property type="entry name" value="CheW"/>
</dbReference>
<dbReference type="PANTHER" id="PTHR22617">
    <property type="entry name" value="CHEMOTAXIS SENSOR HISTIDINE KINASE-RELATED"/>
    <property type="match status" value="1"/>
</dbReference>
<dbReference type="SMART" id="SM00260">
    <property type="entry name" value="CheW"/>
    <property type="match status" value="3"/>
</dbReference>
<dbReference type="PROSITE" id="PS50851">
    <property type="entry name" value="CHEW"/>
    <property type="match status" value="3"/>
</dbReference>
<feature type="domain" description="CheW-like" evidence="1">
    <location>
        <begin position="10"/>
        <end position="151"/>
    </location>
</feature>
<dbReference type="SUPFAM" id="SSF50341">
    <property type="entry name" value="CheW-like"/>
    <property type="match status" value="3"/>
</dbReference>
<organism evidence="2 3">
    <name type="scientific">Shinella curvata</name>
    <dbReference type="NCBI Taxonomy" id="1817964"/>
    <lineage>
        <taxon>Bacteria</taxon>
        <taxon>Pseudomonadati</taxon>
        <taxon>Pseudomonadota</taxon>
        <taxon>Alphaproteobacteria</taxon>
        <taxon>Hyphomicrobiales</taxon>
        <taxon>Rhizobiaceae</taxon>
        <taxon>Shinella</taxon>
    </lineage>
</organism>
<evidence type="ECO:0000259" key="1">
    <source>
        <dbReference type="PROSITE" id="PS50851"/>
    </source>
</evidence>
<feature type="domain" description="CheW-like" evidence="1">
    <location>
        <begin position="314"/>
        <end position="456"/>
    </location>
</feature>
<dbReference type="InterPro" id="IPR036061">
    <property type="entry name" value="CheW-like_dom_sf"/>
</dbReference>
<comment type="caution">
    <text evidence="2">The sequence shown here is derived from an EMBL/GenBank/DDBJ whole genome shotgun (WGS) entry which is preliminary data.</text>
</comment>
<name>A0ABT8XKM9_9HYPH</name>
<keyword evidence="3" id="KW-1185">Reference proteome</keyword>
<evidence type="ECO:0000313" key="2">
    <source>
        <dbReference type="EMBL" id="MDO6124276.1"/>
    </source>
</evidence>
<evidence type="ECO:0000313" key="3">
    <source>
        <dbReference type="Proteomes" id="UP001177080"/>
    </source>
</evidence>
<dbReference type="Proteomes" id="UP001177080">
    <property type="component" value="Unassembled WGS sequence"/>
</dbReference>
<feature type="domain" description="CheW-like" evidence="1">
    <location>
        <begin position="146"/>
        <end position="291"/>
    </location>
</feature>
<dbReference type="PANTHER" id="PTHR22617:SF23">
    <property type="entry name" value="CHEMOTAXIS PROTEIN CHEW"/>
    <property type="match status" value="1"/>
</dbReference>
<dbReference type="Pfam" id="PF01584">
    <property type="entry name" value="CheW"/>
    <property type="match status" value="3"/>
</dbReference>
<dbReference type="Gene3D" id="2.30.30.40">
    <property type="entry name" value="SH3 Domains"/>
    <property type="match status" value="2"/>
</dbReference>
<dbReference type="InterPro" id="IPR002545">
    <property type="entry name" value="CheW-lke_dom"/>
</dbReference>
<proteinExistence type="predicted"/>
<dbReference type="Gene3D" id="2.40.50.180">
    <property type="entry name" value="CheA-289, Domain 4"/>
    <property type="match status" value="3"/>
</dbReference>
<protein>
    <submittedName>
        <fullName evidence="2">Chemotaxis protein CheW</fullName>
    </submittedName>
</protein>
<dbReference type="RefSeq" id="WP_244763862.1">
    <property type="nucleotide sequence ID" value="NZ_JALJCJ010000009.1"/>
</dbReference>
<sequence length="472" mass="49751">MVGSSSPADVDRRLVFRVGEQSHEIDARLVLEVVKVPHITRVPHGPEALAGIANLRGKPVPVLSMGKVLNGSHSARRDGKIIVYDHGGAVGLLVDDVLRLSADATAAPPQDLNGLLDAAFKVTRRAPSERTAHGDRGKEVEVSAQLIALLSFRVAGQLYGLPLDDIREVATLTGDIAVIPNAASAVVGLIPMRNSVLPVVSLASLLGLEGAHSAGEGSRIIVVEHGGDLVGVVVDGMDVIRRLPEDAIDTVPVVLQRGRGDAQIEAIGRIADGGLLISILSPEKLFGHHAVTQAIGQNTGAKPMGTTRERQDTFEQFLIFQLGDENYGLPIGSVGEVVRVPNEITRMPGAPAFVMGVINLRGKAIPLIDQRTRFDTPAQAQTAKARAIIVTLGTLQAGFVVDGVSEVKAVSSAALSAAPEFSSDRTDVFDRIAHIETDGRMILLIDPQELLSRAERDIVAAIADDKTAVAGP</sequence>
<gene>
    <name evidence="2" type="ORF">GB928_024065</name>
</gene>
<dbReference type="EMBL" id="WHSC02000011">
    <property type="protein sequence ID" value="MDO6124276.1"/>
    <property type="molecule type" value="Genomic_DNA"/>
</dbReference>
<accession>A0ABT8XKM9</accession>